<comment type="caution">
    <text evidence="2">The sequence shown here is derived from an EMBL/GenBank/DDBJ whole genome shotgun (WGS) entry which is preliminary data.</text>
</comment>
<evidence type="ECO:0008006" key="4">
    <source>
        <dbReference type="Google" id="ProtNLM"/>
    </source>
</evidence>
<name>A0ABX2F659_9PSEU</name>
<proteinExistence type="predicted"/>
<feature type="region of interest" description="Disordered" evidence="1">
    <location>
        <begin position="1"/>
        <end position="26"/>
    </location>
</feature>
<dbReference type="Proteomes" id="UP000763557">
    <property type="component" value="Unassembled WGS sequence"/>
</dbReference>
<dbReference type="InterPro" id="IPR036689">
    <property type="entry name" value="ESAT-6-like_sf"/>
</dbReference>
<protein>
    <recommendedName>
        <fullName evidence="4">WXG100 family type VII secretion target</fullName>
    </recommendedName>
</protein>
<evidence type="ECO:0000256" key="1">
    <source>
        <dbReference type="SAM" id="MobiDB-lite"/>
    </source>
</evidence>
<feature type="compositionally biased region" description="Polar residues" evidence="1">
    <location>
        <begin position="1"/>
        <end position="10"/>
    </location>
</feature>
<keyword evidence="3" id="KW-1185">Reference proteome</keyword>
<dbReference type="SUPFAM" id="SSF140453">
    <property type="entry name" value="EsxAB dimer-like"/>
    <property type="match status" value="1"/>
</dbReference>
<organism evidence="2 3">
    <name type="scientific">Kibdelosporangium persicum</name>
    <dbReference type="NCBI Taxonomy" id="2698649"/>
    <lineage>
        <taxon>Bacteria</taxon>
        <taxon>Bacillati</taxon>
        <taxon>Actinomycetota</taxon>
        <taxon>Actinomycetes</taxon>
        <taxon>Pseudonocardiales</taxon>
        <taxon>Pseudonocardiaceae</taxon>
        <taxon>Kibdelosporangium</taxon>
    </lineage>
</organism>
<accession>A0ABX2F659</accession>
<dbReference type="RefSeq" id="WP_173132442.1">
    <property type="nucleotide sequence ID" value="NZ_CBCSGW010000003.1"/>
</dbReference>
<evidence type="ECO:0000313" key="3">
    <source>
        <dbReference type="Proteomes" id="UP000763557"/>
    </source>
</evidence>
<dbReference type="EMBL" id="JAAATY010000010">
    <property type="protein sequence ID" value="NRN66421.1"/>
    <property type="molecule type" value="Genomic_DNA"/>
</dbReference>
<gene>
    <name evidence="2" type="ORF">GC106_36460</name>
</gene>
<evidence type="ECO:0000313" key="2">
    <source>
        <dbReference type="EMBL" id="NRN66421.1"/>
    </source>
</evidence>
<reference evidence="2 3" key="1">
    <citation type="submission" date="2020-01" db="EMBL/GenBank/DDBJ databases">
        <title>Kibdelosporangium persica a novel Actinomycetes from a hot desert in Iran.</title>
        <authorList>
            <person name="Safaei N."/>
            <person name="Zaburannyi N."/>
            <person name="Mueller R."/>
            <person name="Wink J."/>
        </authorList>
    </citation>
    <scope>NUCLEOTIDE SEQUENCE [LARGE SCALE GENOMIC DNA]</scope>
    <source>
        <strain evidence="2 3">4NS15</strain>
    </source>
</reference>
<sequence>MTTPTDSGALSAQLGLPQGDPTPFPTDDAANVTSWAEEIDAWIAAGSAVTGVVVPNGQSFVAVVSDAIQIIKDILGDPRLVMDTALAWGTAAAVPTTIKQDLTDRKNVLISYWEGGAHDAFTGHLDAILAGMDTASAKMTEMAKTIAGAYTHVMNTYETGISYLGDCAANLAGLAALPFSLLDAAEFAKGFAEAIVTLQDSNLAIINDYRQDIINLSIDAITFPTLSSSSAVLDRIDDTDDWDVRAAS</sequence>